<keyword evidence="2" id="KW-0229">DNA integration</keyword>
<accession>A0ABV9H544</accession>
<dbReference type="Gene3D" id="1.10.150.130">
    <property type="match status" value="1"/>
</dbReference>
<organism evidence="9 10">
    <name type="scientific">Daeguia caeni</name>
    <dbReference type="NCBI Taxonomy" id="439612"/>
    <lineage>
        <taxon>Bacteria</taxon>
        <taxon>Pseudomonadati</taxon>
        <taxon>Pseudomonadota</taxon>
        <taxon>Alphaproteobacteria</taxon>
        <taxon>Hyphomicrobiales</taxon>
        <taxon>Brucellaceae</taxon>
        <taxon>Daeguia</taxon>
    </lineage>
</organism>
<evidence type="ECO:0000256" key="5">
    <source>
        <dbReference type="PROSITE-ProRule" id="PRU01248"/>
    </source>
</evidence>
<reference evidence="10" key="1">
    <citation type="journal article" date="2019" name="Int. J. Syst. Evol. Microbiol.">
        <title>The Global Catalogue of Microorganisms (GCM) 10K type strain sequencing project: providing services to taxonomists for standard genome sequencing and annotation.</title>
        <authorList>
            <consortium name="The Broad Institute Genomics Platform"/>
            <consortium name="The Broad Institute Genome Sequencing Center for Infectious Disease"/>
            <person name="Wu L."/>
            <person name="Ma J."/>
        </authorList>
    </citation>
    <scope>NUCLEOTIDE SEQUENCE [LARGE SCALE GENOMIC DNA]</scope>
    <source>
        <strain evidence="10">CGMCC 1.15731</strain>
    </source>
</reference>
<dbReference type="Pfam" id="PF00589">
    <property type="entry name" value="Phage_integrase"/>
    <property type="match status" value="1"/>
</dbReference>
<dbReference type="Proteomes" id="UP001596042">
    <property type="component" value="Unassembled WGS sequence"/>
</dbReference>
<dbReference type="InterPro" id="IPR002104">
    <property type="entry name" value="Integrase_catalytic"/>
</dbReference>
<name>A0ABV9H544_9HYPH</name>
<dbReference type="PANTHER" id="PTHR30629">
    <property type="entry name" value="PROPHAGE INTEGRASE"/>
    <property type="match status" value="1"/>
</dbReference>
<proteinExistence type="inferred from homology"/>
<dbReference type="PROSITE" id="PS51898">
    <property type="entry name" value="TYR_RECOMBINASE"/>
    <property type="match status" value="1"/>
</dbReference>
<feature type="compositionally biased region" description="Basic residues" evidence="6">
    <location>
        <begin position="1"/>
        <end position="10"/>
    </location>
</feature>
<dbReference type="InterPro" id="IPR038488">
    <property type="entry name" value="Integrase_DNA-bd_sf"/>
</dbReference>
<keyword evidence="3 5" id="KW-0238">DNA-binding</keyword>
<evidence type="ECO:0000256" key="2">
    <source>
        <dbReference type="ARBA" id="ARBA00022908"/>
    </source>
</evidence>
<keyword evidence="10" id="KW-1185">Reference proteome</keyword>
<dbReference type="RefSeq" id="WP_374834296.1">
    <property type="nucleotide sequence ID" value="NZ_JBHEEZ010000046.1"/>
</dbReference>
<dbReference type="InterPro" id="IPR050808">
    <property type="entry name" value="Phage_Integrase"/>
</dbReference>
<dbReference type="Gene3D" id="3.30.160.390">
    <property type="entry name" value="Integrase, DNA-binding domain"/>
    <property type="match status" value="1"/>
</dbReference>
<gene>
    <name evidence="9" type="ORF">ACFO1V_09910</name>
</gene>
<keyword evidence="4" id="KW-0233">DNA recombination</keyword>
<evidence type="ECO:0000313" key="10">
    <source>
        <dbReference type="Proteomes" id="UP001596042"/>
    </source>
</evidence>
<evidence type="ECO:0000256" key="4">
    <source>
        <dbReference type="ARBA" id="ARBA00023172"/>
    </source>
</evidence>
<dbReference type="InterPro" id="IPR025166">
    <property type="entry name" value="Integrase_DNA_bind_dom"/>
</dbReference>
<evidence type="ECO:0000256" key="3">
    <source>
        <dbReference type="ARBA" id="ARBA00023125"/>
    </source>
</evidence>
<dbReference type="EMBL" id="JBHSEL010000095">
    <property type="protein sequence ID" value="MFC4625526.1"/>
    <property type="molecule type" value="Genomic_DNA"/>
</dbReference>
<dbReference type="Pfam" id="PF22022">
    <property type="entry name" value="Phage_int_M"/>
    <property type="match status" value="1"/>
</dbReference>
<dbReference type="InterPro" id="IPR053876">
    <property type="entry name" value="Phage_int_M"/>
</dbReference>
<dbReference type="Pfam" id="PF13356">
    <property type="entry name" value="Arm-DNA-bind_3"/>
    <property type="match status" value="1"/>
</dbReference>
<dbReference type="PANTHER" id="PTHR30629:SF2">
    <property type="entry name" value="PROPHAGE INTEGRASE INTS-RELATED"/>
    <property type="match status" value="1"/>
</dbReference>
<dbReference type="InterPro" id="IPR010998">
    <property type="entry name" value="Integrase_recombinase_N"/>
</dbReference>
<dbReference type="PROSITE" id="PS51900">
    <property type="entry name" value="CB"/>
    <property type="match status" value="1"/>
</dbReference>
<dbReference type="CDD" id="cd00801">
    <property type="entry name" value="INT_P4_C"/>
    <property type="match status" value="1"/>
</dbReference>
<dbReference type="Gene3D" id="1.10.443.10">
    <property type="entry name" value="Intergrase catalytic core"/>
    <property type="match status" value="1"/>
</dbReference>
<feature type="region of interest" description="Disordered" evidence="6">
    <location>
        <begin position="1"/>
        <end position="25"/>
    </location>
</feature>
<dbReference type="InterPro" id="IPR011010">
    <property type="entry name" value="DNA_brk_join_enz"/>
</dbReference>
<evidence type="ECO:0000313" key="9">
    <source>
        <dbReference type="EMBL" id="MFC4625526.1"/>
    </source>
</evidence>
<feature type="domain" description="Tyr recombinase" evidence="7">
    <location>
        <begin position="218"/>
        <end position="398"/>
    </location>
</feature>
<dbReference type="InterPro" id="IPR044068">
    <property type="entry name" value="CB"/>
</dbReference>
<comment type="caution">
    <text evidence="9">The sequence shown here is derived from an EMBL/GenBank/DDBJ whole genome shotgun (WGS) entry which is preliminary data.</text>
</comment>
<evidence type="ECO:0000259" key="8">
    <source>
        <dbReference type="PROSITE" id="PS51900"/>
    </source>
</evidence>
<feature type="domain" description="Core-binding (CB)" evidence="8">
    <location>
        <begin position="96"/>
        <end position="188"/>
    </location>
</feature>
<dbReference type="SUPFAM" id="SSF56349">
    <property type="entry name" value="DNA breaking-rejoining enzymes"/>
    <property type="match status" value="1"/>
</dbReference>
<dbReference type="InterPro" id="IPR013762">
    <property type="entry name" value="Integrase-like_cat_sf"/>
</dbReference>
<evidence type="ECO:0000256" key="6">
    <source>
        <dbReference type="SAM" id="MobiDB-lite"/>
    </source>
</evidence>
<evidence type="ECO:0000259" key="7">
    <source>
        <dbReference type="PROSITE" id="PS51898"/>
    </source>
</evidence>
<evidence type="ECO:0000256" key="1">
    <source>
        <dbReference type="ARBA" id="ARBA00008857"/>
    </source>
</evidence>
<feature type="compositionally biased region" description="Basic and acidic residues" evidence="6">
    <location>
        <begin position="15"/>
        <end position="24"/>
    </location>
</feature>
<sequence>MGGRKLHKLTARTVESAKEGRHADGGGLYLNVAPTRKSWVFVYVRNGRRREMGFGPVASVSLAEARRKAEEARRQLADGIDPLDAKREVEREKRTPTFGEWADEFIASMEPSWRNPKHRDQWKMTLSRVRDDDGKLVRSGYCLPIINKRVDEVTTEDVLTILKPIWSTKNETASRVRSRIEAVLDAAKAAGHRDGPNPALWRGHLALLLPPRKKLHRGHHPAMDYRDVPAFVAKLREAKGVGAMALEFLILTAARSGKVRGATWAEINIAEKLWTVPADRMKANRVHRVPLTGRALAILEQAALLRRPAAGDDSEALLFPSARVGRPLSDMTLTAAMRRLGAGDYTAHGFRSSFRDWAGDCTAFPREVAEAALAHRSGDKVEQAYRRSDALEKRKKLMEAWDEYLARPAGGNVVPIRQRKATSTG</sequence>
<protein>
    <submittedName>
        <fullName evidence="9">Tyrosine-type recombinase/integrase</fullName>
    </submittedName>
</protein>
<comment type="similarity">
    <text evidence="1">Belongs to the 'phage' integrase family.</text>
</comment>